<reference evidence="1 2" key="1">
    <citation type="submission" date="2020-09" db="EMBL/GenBank/DDBJ databases">
        <title>Methylomonas albis sp. nov. and Methylomonas fluvii sp. nov.: Two cold-adapted methanotrophs from the River Elbe and an amended description of Methylovulum psychrotolerans strain Eb1.</title>
        <authorList>
            <person name="Bussmann I.K."/>
            <person name="Klings K.-W."/>
            <person name="Warnstedt J."/>
            <person name="Hoppert M."/>
            <person name="Saborowski A."/>
            <person name="Horn F."/>
            <person name="Liebner S."/>
        </authorList>
    </citation>
    <scope>NUCLEOTIDE SEQUENCE [LARGE SCALE GENOMIC DNA]</scope>
    <source>
        <strain evidence="1 2">EbA</strain>
    </source>
</reference>
<protein>
    <submittedName>
        <fullName evidence="1">Uncharacterized protein</fullName>
    </submittedName>
</protein>
<proteinExistence type="predicted"/>
<dbReference type="Proteomes" id="UP000652176">
    <property type="component" value="Unassembled WGS sequence"/>
</dbReference>
<dbReference type="RefSeq" id="WP_192374478.1">
    <property type="nucleotide sequence ID" value="NZ_CAJHIV010000001.1"/>
</dbReference>
<evidence type="ECO:0000313" key="2">
    <source>
        <dbReference type="Proteomes" id="UP000652176"/>
    </source>
</evidence>
<comment type="caution">
    <text evidence="1">The sequence shown here is derived from an EMBL/GenBank/DDBJ whole genome shotgun (WGS) entry which is preliminary data.</text>
</comment>
<accession>A0ABR9CZW5</accession>
<name>A0ABR9CZW5_9GAMM</name>
<gene>
    <name evidence="1" type="ORF">IE877_09335</name>
</gene>
<organism evidence="1 2">
    <name type="scientific">Methylomonas albis</name>
    <dbReference type="NCBI Taxonomy" id="1854563"/>
    <lineage>
        <taxon>Bacteria</taxon>
        <taxon>Pseudomonadati</taxon>
        <taxon>Pseudomonadota</taxon>
        <taxon>Gammaproteobacteria</taxon>
        <taxon>Methylococcales</taxon>
        <taxon>Methylococcaceae</taxon>
        <taxon>Methylomonas</taxon>
    </lineage>
</organism>
<evidence type="ECO:0000313" key="1">
    <source>
        <dbReference type="EMBL" id="MBD9356091.1"/>
    </source>
</evidence>
<dbReference type="EMBL" id="JACXSS010000001">
    <property type="protein sequence ID" value="MBD9356091.1"/>
    <property type="molecule type" value="Genomic_DNA"/>
</dbReference>
<keyword evidence="2" id="KW-1185">Reference proteome</keyword>
<sequence>MDLALTQRLCRLCLAQEVTTIVRWIEVNTTKIARSNGLFNEQANCTPTKQYPRSGEIAPKGQRVKVRDTLFESLASVTKKLNYLPSCETKTGVKIVKAKIPDKQRQSYSLFSNQLFHLSYDQLFLTKNE</sequence>